<dbReference type="RefSeq" id="WP_353647548.1">
    <property type="nucleotide sequence ID" value="NZ_CP159218.1"/>
</dbReference>
<proteinExistence type="predicted"/>
<protein>
    <submittedName>
        <fullName evidence="1">Crosslink repair DNA glycosylase YcaQ family protein</fullName>
    </submittedName>
</protein>
<dbReference type="EMBL" id="CP159218">
    <property type="protein sequence ID" value="XCG61932.1"/>
    <property type="molecule type" value="Genomic_DNA"/>
</dbReference>
<organism evidence="1">
    <name type="scientific">Nakamurella sp. A5-74</name>
    <dbReference type="NCBI Taxonomy" id="3158264"/>
    <lineage>
        <taxon>Bacteria</taxon>
        <taxon>Bacillati</taxon>
        <taxon>Actinomycetota</taxon>
        <taxon>Actinomycetes</taxon>
        <taxon>Nakamurellales</taxon>
        <taxon>Nakamurellaceae</taxon>
        <taxon>Nakamurella</taxon>
    </lineage>
</organism>
<evidence type="ECO:0000313" key="1">
    <source>
        <dbReference type="EMBL" id="XCG61932.1"/>
    </source>
</evidence>
<dbReference type="PANTHER" id="PTHR30528">
    <property type="entry name" value="CYTOPLASMIC PROTEIN"/>
    <property type="match status" value="1"/>
</dbReference>
<sequence>MSPSTAAAPPALTITAAQARRTAIAAQGLHRRRTGTSPHRGTFAKLVDRIGVLQIDSVNVLARAHYLPAFSRLGAYRPELLDDIAWPKRNKDRVLLESWAHVASLVELDLEPALRFRQQAMRERWRPRDLIDANPGLLERIVEVIDEQGPISAGGIEKVLDAPGRGRPGWWEWSATKRISEYLFLSGVTSVAGRRSFERLYDLRERVVPQHIRELAAPEPDDARRTLVQRAIRHHGIGTAGDIADYYRLGVADTQRALADLIESGTVLPVAVSGWKDRVYLDAEAAMPRKVDGRALLCPFDPLIWHRPRTERLFGLHYRIEIYTPEPLRKYGYYVFPLLVGDEFVGRFDLKADRADGTLLVQASWCEPGADPQVACEAAVVELAEMARWLGLPRIVVKDRGDLARRLQGVVRTLSG</sequence>
<reference evidence="1" key="1">
    <citation type="submission" date="2024-05" db="EMBL/GenBank/DDBJ databases">
        <authorList>
            <person name="Cai S.Y."/>
            <person name="Jin L.M."/>
            <person name="Li H.R."/>
        </authorList>
    </citation>
    <scope>NUCLEOTIDE SEQUENCE</scope>
    <source>
        <strain evidence="1">A5-74</strain>
    </source>
</reference>
<dbReference type="InterPro" id="IPR009351">
    <property type="entry name" value="AlkZ-like"/>
</dbReference>
<dbReference type="PANTHER" id="PTHR30528:SF0">
    <property type="entry name" value="CYTOPLASMIC PROTEIN"/>
    <property type="match status" value="1"/>
</dbReference>
<accession>A0AAU8DIZ0</accession>
<dbReference type="Pfam" id="PF06224">
    <property type="entry name" value="AlkZ-like"/>
    <property type="match status" value="1"/>
</dbReference>
<name>A0AAU8DIZ0_9ACTN</name>
<dbReference type="AlphaFoldDB" id="A0AAU8DIZ0"/>
<gene>
    <name evidence="1" type="ORF">ABLG96_11600</name>
</gene>